<dbReference type="InterPro" id="IPR036388">
    <property type="entry name" value="WH-like_DNA-bd_sf"/>
</dbReference>
<dbReference type="PANTHER" id="PTHR43133:SF8">
    <property type="entry name" value="RNA POLYMERASE SIGMA FACTOR HI_1459-RELATED"/>
    <property type="match status" value="1"/>
</dbReference>
<evidence type="ECO:0000256" key="5">
    <source>
        <dbReference type="ARBA" id="ARBA00023163"/>
    </source>
</evidence>
<keyword evidence="5" id="KW-0804">Transcription</keyword>
<dbReference type="KEGG" id="rlc:K227x_58110"/>
<keyword evidence="2" id="KW-0805">Transcription regulation</keyword>
<dbReference type="SUPFAM" id="SSF88946">
    <property type="entry name" value="Sigma2 domain of RNA polymerase sigma factors"/>
    <property type="match status" value="1"/>
</dbReference>
<dbReference type="AlphaFoldDB" id="A0A517NJS6"/>
<dbReference type="Pfam" id="PF07638">
    <property type="entry name" value="Sigma70_ECF"/>
    <property type="match status" value="1"/>
</dbReference>
<feature type="domain" description="RNA polymerase sigma-70 ECF-like HTH" evidence="6">
    <location>
        <begin position="95"/>
        <end position="280"/>
    </location>
</feature>
<dbReference type="InterPro" id="IPR039425">
    <property type="entry name" value="RNA_pol_sigma-70-like"/>
</dbReference>
<dbReference type="Proteomes" id="UP000318538">
    <property type="component" value="Chromosome"/>
</dbReference>
<dbReference type="SUPFAM" id="SSF88659">
    <property type="entry name" value="Sigma3 and sigma4 domains of RNA polymerase sigma factors"/>
    <property type="match status" value="1"/>
</dbReference>
<comment type="similarity">
    <text evidence="1">Belongs to the sigma-70 factor family. ECF subfamily.</text>
</comment>
<dbReference type="GO" id="GO:0003677">
    <property type="term" value="F:DNA binding"/>
    <property type="evidence" value="ECO:0007669"/>
    <property type="project" value="UniProtKB-KW"/>
</dbReference>
<dbReference type="Gene3D" id="1.10.1740.10">
    <property type="match status" value="1"/>
</dbReference>
<accession>A0A517NJS6</accession>
<protein>
    <submittedName>
        <fullName evidence="7">ECF sigma factor</fullName>
    </submittedName>
</protein>
<evidence type="ECO:0000313" key="8">
    <source>
        <dbReference type="Proteomes" id="UP000318538"/>
    </source>
</evidence>
<gene>
    <name evidence="7" type="ORF">K227x_58110</name>
</gene>
<evidence type="ECO:0000256" key="1">
    <source>
        <dbReference type="ARBA" id="ARBA00010641"/>
    </source>
</evidence>
<reference evidence="7 8" key="1">
    <citation type="submission" date="2019-02" db="EMBL/GenBank/DDBJ databases">
        <title>Deep-cultivation of Planctomycetes and their phenomic and genomic characterization uncovers novel biology.</title>
        <authorList>
            <person name="Wiegand S."/>
            <person name="Jogler M."/>
            <person name="Boedeker C."/>
            <person name="Pinto D."/>
            <person name="Vollmers J."/>
            <person name="Rivas-Marin E."/>
            <person name="Kohn T."/>
            <person name="Peeters S.H."/>
            <person name="Heuer A."/>
            <person name="Rast P."/>
            <person name="Oberbeckmann S."/>
            <person name="Bunk B."/>
            <person name="Jeske O."/>
            <person name="Meyerdierks A."/>
            <person name="Storesund J.E."/>
            <person name="Kallscheuer N."/>
            <person name="Luecker S."/>
            <person name="Lage O.M."/>
            <person name="Pohl T."/>
            <person name="Merkel B.J."/>
            <person name="Hornburger P."/>
            <person name="Mueller R.-W."/>
            <person name="Bruemmer F."/>
            <person name="Labrenz M."/>
            <person name="Spormann A.M."/>
            <person name="Op den Camp H."/>
            <person name="Overmann J."/>
            <person name="Amann R."/>
            <person name="Jetten M.S.M."/>
            <person name="Mascher T."/>
            <person name="Medema M.H."/>
            <person name="Devos D.P."/>
            <person name="Kaster A.-K."/>
            <person name="Ovreas L."/>
            <person name="Rohde M."/>
            <person name="Galperin M.Y."/>
            <person name="Jogler C."/>
        </authorList>
    </citation>
    <scope>NUCLEOTIDE SEQUENCE [LARGE SCALE GENOMIC DNA]</scope>
    <source>
        <strain evidence="7 8">K22_7</strain>
    </source>
</reference>
<dbReference type="Gene3D" id="1.10.10.10">
    <property type="entry name" value="Winged helix-like DNA-binding domain superfamily/Winged helix DNA-binding domain"/>
    <property type="match status" value="1"/>
</dbReference>
<dbReference type="OrthoDB" id="291381at2"/>
<keyword evidence="4" id="KW-0238">DNA-binding</keyword>
<sequence>MQLGSAGSQFPPANSGLWQPFATSAGRIKLHLGDAAGRGNTDRALWAATVLAPSCCGLLALFGRDRWQPFSNPGLTDTTVADAFANDPNLDDLAFSDWHAKLRKGDPEFTSQLWDLYFQRMVRLARQRLVGASTAGRDEEDVALSAFKSFCLGVRSGRISIDPDDVNLWPLLVTITLNKAVDQIRYENRIKRNPPGSPAGGGTQPAIEQLRSCEPSPANLAAASETFDSLLDCLRQTQDDDLQIIAIRSIEGNSAGEIAELLGCSPRTVQRKLKTIQAIWEARFHRD</sequence>
<dbReference type="InterPro" id="IPR053812">
    <property type="entry name" value="HTH_Sigma70_ECF-like"/>
</dbReference>
<proteinExistence type="inferred from homology"/>
<evidence type="ECO:0000256" key="3">
    <source>
        <dbReference type="ARBA" id="ARBA00023082"/>
    </source>
</evidence>
<evidence type="ECO:0000256" key="2">
    <source>
        <dbReference type="ARBA" id="ARBA00023015"/>
    </source>
</evidence>
<organism evidence="7 8">
    <name type="scientific">Rubripirellula lacrimiformis</name>
    <dbReference type="NCBI Taxonomy" id="1930273"/>
    <lineage>
        <taxon>Bacteria</taxon>
        <taxon>Pseudomonadati</taxon>
        <taxon>Planctomycetota</taxon>
        <taxon>Planctomycetia</taxon>
        <taxon>Pirellulales</taxon>
        <taxon>Pirellulaceae</taxon>
        <taxon>Rubripirellula</taxon>
    </lineage>
</organism>
<name>A0A517NJS6_9BACT</name>
<dbReference type="InterPro" id="IPR013324">
    <property type="entry name" value="RNA_pol_sigma_r3/r4-like"/>
</dbReference>
<dbReference type="InterPro" id="IPR013325">
    <property type="entry name" value="RNA_pol_sigma_r2"/>
</dbReference>
<dbReference type="PANTHER" id="PTHR43133">
    <property type="entry name" value="RNA POLYMERASE ECF-TYPE SIGMA FACTO"/>
    <property type="match status" value="1"/>
</dbReference>
<keyword evidence="3" id="KW-0731">Sigma factor</keyword>
<dbReference type="EMBL" id="CP036525">
    <property type="protein sequence ID" value="QDT07384.1"/>
    <property type="molecule type" value="Genomic_DNA"/>
</dbReference>
<evidence type="ECO:0000259" key="6">
    <source>
        <dbReference type="Pfam" id="PF07638"/>
    </source>
</evidence>
<keyword evidence="8" id="KW-1185">Reference proteome</keyword>
<dbReference type="GO" id="GO:0016987">
    <property type="term" value="F:sigma factor activity"/>
    <property type="evidence" value="ECO:0007669"/>
    <property type="project" value="UniProtKB-KW"/>
</dbReference>
<evidence type="ECO:0000256" key="4">
    <source>
        <dbReference type="ARBA" id="ARBA00023125"/>
    </source>
</evidence>
<dbReference type="GO" id="GO:0006352">
    <property type="term" value="P:DNA-templated transcription initiation"/>
    <property type="evidence" value="ECO:0007669"/>
    <property type="project" value="InterPro"/>
</dbReference>
<evidence type="ECO:0000313" key="7">
    <source>
        <dbReference type="EMBL" id="QDT07384.1"/>
    </source>
</evidence>